<name>A0ACC8X8Z7_9FIRM</name>
<accession>A0ACC8X8Z7</accession>
<protein>
    <submittedName>
        <fullName evidence="1">Uncharacterized protein</fullName>
    </submittedName>
</protein>
<dbReference type="Proteomes" id="UP000188605">
    <property type="component" value="Unassembled WGS sequence"/>
</dbReference>
<reference evidence="1" key="1">
    <citation type="submission" date="2016-08" db="EMBL/GenBank/DDBJ databases">
        <authorList>
            <person name="Ngugi D.K."/>
            <person name="Miyake S."/>
            <person name="Stingl U."/>
        </authorList>
    </citation>
    <scope>NUCLEOTIDE SEQUENCE</scope>
    <source>
        <strain evidence="1">SCG-B11WGA-EpuloA1</strain>
    </source>
</reference>
<organism evidence="1 2">
    <name type="scientific">Candidatus Epulonipiscium fishelsonii</name>
    <dbReference type="NCBI Taxonomy" id="77094"/>
    <lineage>
        <taxon>Bacteria</taxon>
        <taxon>Bacillati</taxon>
        <taxon>Bacillota</taxon>
        <taxon>Clostridia</taxon>
        <taxon>Lachnospirales</taxon>
        <taxon>Lachnospiraceae</taxon>
        <taxon>Candidatus Epulonipiscium</taxon>
    </lineage>
</organism>
<sequence>MKIKLKDIAKETGLSISTISRALNEEHVDKVKPESQQKINIALQKLGYSTQKTLILEQPKSIGIILSSKIKTLSHLLFSEMISNLENTIYRKGYKVQYIIAESSIDSTILEEIIITNSVSGVICLGPLNQSLLDILQNHIVHIIYSSVNYTDLEVDQVVLNGYKAASTIVDHFCSIKYTKIAYIGPMKNIAYPKNEHERFRGYKDALKMHNLDFDPTIVFNSLDEIEDGYSAMYKLLNLKNLPQAVLCTGDSIAIGAMRAAQENHIEIPGQIALAGMDNLKISSYLSPSLTTIDIQMTHLVNLTVDMLIDKIEGKLTERIKLEVPFDLVIRESCGYK</sequence>
<evidence type="ECO:0000313" key="2">
    <source>
        <dbReference type="Proteomes" id="UP000188605"/>
    </source>
</evidence>
<gene>
    <name evidence="1" type="ORF">AN396_10635</name>
</gene>
<evidence type="ECO:0000313" key="1">
    <source>
        <dbReference type="EMBL" id="ONI38482.1"/>
    </source>
</evidence>
<comment type="caution">
    <text evidence="1">The sequence shown here is derived from an EMBL/GenBank/DDBJ whole genome shotgun (WGS) entry which is preliminary data.</text>
</comment>
<dbReference type="EMBL" id="LJDB01000087">
    <property type="protein sequence ID" value="ONI38482.1"/>
    <property type="molecule type" value="Genomic_DNA"/>
</dbReference>
<proteinExistence type="predicted"/>
<keyword evidence="2" id="KW-1185">Reference proteome</keyword>